<organism evidence="2 3">
    <name type="scientific">Pseudomonas fluorescens</name>
    <dbReference type="NCBI Taxonomy" id="294"/>
    <lineage>
        <taxon>Bacteria</taxon>
        <taxon>Pseudomonadati</taxon>
        <taxon>Pseudomonadota</taxon>
        <taxon>Gammaproteobacteria</taxon>
        <taxon>Pseudomonadales</taxon>
        <taxon>Pseudomonadaceae</taxon>
        <taxon>Pseudomonas</taxon>
    </lineage>
</organism>
<reference evidence="3" key="1">
    <citation type="submission" date="2016-03" db="EMBL/GenBank/DDBJ databases">
        <authorList>
            <person name="Ray J."/>
            <person name="Price M."/>
            <person name="Deutschbauer A."/>
        </authorList>
    </citation>
    <scope>NUCLEOTIDE SEQUENCE [LARGE SCALE GENOMIC DNA]</scope>
    <source>
        <strain evidence="3">FW300-N1B4</strain>
    </source>
</reference>
<feature type="compositionally biased region" description="Basic and acidic residues" evidence="1">
    <location>
        <begin position="76"/>
        <end position="85"/>
    </location>
</feature>
<evidence type="ECO:0000256" key="1">
    <source>
        <dbReference type="SAM" id="MobiDB-lite"/>
    </source>
</evidence>
<accession>A0A161ZA31</accession>
<reference evidence="2 3" key="2">
    <citation type="journal article" date="2018" name="Nature">
        <title>Mutant phenotypes for thousands of bacterial genes of unknown function.</title>
        <authorList>
            <person name="Price M.N."/>
            <person name="Wetmore K.M."/>
            <person name="Waters R.J."/>
            <person name="Callaghan M."/>
            <person name="Ray J."/>
            <person name="Liu H."/>
            <person name="Kuehl J.V."/>
            <person name="Melnyk R.A."/>
            <person name="Lamson J.S."/>
            <person name="Suh Y."/>
            <person name="Carlson H.K."/>
            <person name="Esquivel Z."/>
            <person name="Sadeeshkumar H."/>
            <person name="Chakraborty R."/>
            <person name="Zane G.M."/>
            <person name="Rubin B.E."/>
            <person name="Wall J.D."/>
            <person name="Visel A."/>
            <person name="Bristow J."/>
            <person name="Blow M.J."/>
            <person name="Arkin A.P."/>
            <person name="Deutschbauer A.M."/>
        </authorList>
    </citation>
    <scope>NUCLEOTIDE SEQUENCE [LARGE SCALE GENOMIC DNA]</scope>
    <source>
        <strain evidence="2 3">FW300-N1B4</strain>
    </source>
</reference>
<name>A0A161ZA31_PSEFL</name>
<dbReference type="AlphaFoldDB" id="A0A161ZA31"/>
<dbReference type="Proteomes" id="UP000076489">
    <property type="component" value="Unassembled WGS sequence"/>
</dbReference>
<sequence length="109" mass="12275">MKRKSPWVDRRCCDWETFLTGLMGAAHRLQFPLLLVNWCEARRYWRQYSSTGAEVIKMQRAREMNAALYNGYGEPPEGKGTKGDDGGGGSPVRPVRPLPLNPLNPLTLA</sequence>
<comment type="caution">
    <text evidence="2">The sequence shown here is derived from an EMBL/GenBank/DDBJ whole genome shotgun (WGS) entry which is preliminary data.</text>
</comment>
<feature type="region of interest" description="Disordered" evidence="1">
    <location>
        <begin position="69"/>
        <end position="109"/>
    </location>
</feature>
<gene>
    <name evidence="2" type="ORF">A1D17_03295</name>
</gene>
<protein>
    <submittedName>
        <fullName evidence="2">Uncharacterized protein</fullName>
    </submittedName>
</protein>
<evidence type="ECO:0000313" key="3">
    <source>
        <dbReference type="Proteomes" id="UP000076489"/>
    </source>
</evidence>
<proteinExistence type="predicted"/>
<evidence type="ECO:0000313" key="2">
    <source>
        <dbReference type="EMBL" id="KZN20577.1"/>
    </source>
</evidence>
<dbReference type="EMBL" id="LUKJ01000002">
    <property type="protein sequence ID" value="KZN20577.1"/>
    <property type="molecule type" value="Genomic_DNA"/>
</dbReference>